<evidence type="ECO:0000256" key="10">
    <source>
        <dbReference type="SAM" id="Phobius"/>
    </source>
</evidence>
<keyword evidence="6 10" id="KW-0472">Membrane</keyword>
<evidence type="ECO:0000256" key="7">
    <source>
        <dbReference type="ARBA" id="ARBA00023157"/>
    </source>
</evidence>
<name>A0AAN8EUY7_9EURO</name>
<feature type="transmembrane region" description="Helical" evidence="10">
    <location>
        <begin position="264"/>
        <end position="283"/>
    </location>
</feature>
<dbReference type="Pfam" id="PF02157">
    <property type="entry name" value="Man-6-P_recep"/>
    <property type="match status" value="1"/>
</dbReference>
<dbReference type="EMBL" id="JAKLMC020000009">
    <property type="protein sequence ID" value="KAK5954331.1"/>
    <property type="molecule type" value="Genomic_DNA"/>
</dbReference>
<feature type="compositionally biased region" description="Basic and acidic residues" evidence="9">
    <location>
        <begin position="168"/>
        <end position="180"/>
    </location>
</feature>
<dbReference type="InterPro" id="IPR028927">
    <property type="entry name" value="Man-6-P_rcpt"/>
</dbReference>
<accession>A0AAN8EUY7</accession>
<dbReference type="PROSITE" id="PS51914">
    <property type="entry name" value="MRH"/>
    <property type="match status" value="1"/>
</dbReference>
<feature type="compositionally biased region" description="Basic and acidic residues" evidence="9">
    <location>
        <begin position="347"/>
        <end position="369"/>
    </location>
</feature>
<gene>
    <name evidence="13" type="primary">MRL1</name>
    <name evidence="13" type="ORF">OHC33_004904</name>
</gene>
<comment type="caution">
    <text evidence="13">The sequence shown here is derived from an EMBL/GenBank/DDBJ whole genome shotgun (WGS) entry which is preliminary data.</text>
</comment>
<feature type="compositionally biased region" description="Acidic residues" evidence="9">
    <location>
        <begin position="181"/>
        <end position="196"/>
    </location>
</feature>
<evidence type="ECO:0000313" key="13">
    <source>
        <dbReference type="EMBL" id="KAK5954331.1"/>
    </source>
</evidence>
<evidence type="ECO:0000256" key="1">
    <source>
        <dbReference type="ARBA" id="ARBA00004308"/>
    </source>
</evidence>
<reference evidence="13 14" key="1">
    <citation type="submission" date="2022-12" db="EMBL/GenBank/DDBJ databases">
        <title>Genomic features and morphological characterization of a novel Knufia sp. strain isolated from spacecraft assembly facility.</title>
        <authorList>
            <person name="Teixeira M."/>
            <person name="Chander A.M."/>
            <person name="Stajich J.E."/>
            <person name="Venkateswaran K."/>
        </authorList>
    </citation>
    <scope>NUCLEOTIDE SEQUENCE [LARGE SCALE GENOMIC DNA]</scope>
    <source>
        <strain evidence="13 14">FJI-L2-BK-P2</strain>
    </source>
</reference>
<keyword evidence="2" id="KW-0813">Transport</keyword>
<evidence type="ECO:0000256" key="3">
    <source>
        <dbReference type="ARBA" id="ARBA00022692"/>
    </source>
</evidence>
<evidence type="ECO:0000256" key="8">
    <source>
        <dbReference type="ARBA" id="ARBA00023180"/>
    </source>
</evidence>
<dbReference type="PANTHER" id="PTHR15071:SF0">
    <property type="entry name" value="MANNOSE 6-PHOSPHATE RECEPTOR-LIKE PROTEIN 1"/>
    <property type="match status" value="1"/>
</dbReference>
<keyword evidence="13" id="KW-0675">Receptor</keyword>
<feature type="signal peptide" evidence="11">
    <location>
        <begin position="1"/>
        <end position="27"/>
    </location>
</feature>
<proteinExistence type="predicted"/>
<evidence type="ECO:0000313" key="14">
    <source>
        <dbReference type="Proteomes" id="UP001316803"/>
    </source>
</evidence>
<evidence type="ECO:0000256" key="11">
    <source>
        <dbReference type="SAM" id="SignalP"/>
    </source>
</evidence>
<dbReference type="Gene3D" id="2.70.130.10">
    <property type="entry name" value="Mannose-6-phosphate receptor binding domain"/>
    <property type="match status" value="2"/>
</dbReference>
<dbReference type="AlphaFoldDB" id="A0AAN8EUY7"/>
<keyword evidence="8" id="KW-0325">Glycoprotein</keyword>
<comment type="subcellular location">
    <subcellularLocation>
        <location evidence="1">Endomembrane system</location>
    </subcellularLocation>
</comment>
<dbReference type="GO" id="GO:0005770">
    <property type="term" value="C:late endosome"/>
    <property type="evidence" value="ECO:0007669"/>
    <property type="project" value="TreeGrafter"/>
</dbReference>
<feature type="transmembrane region" description="Helical" evidence="10">
    <location>
        <begin position="304"/>
        <end position="322"/>
    </location>
</feature>
<dbReference type="SMART" id="SM01404">
    <property type="entry name" value="CIMR"/>
    <property type="match status" value="1"/>
</dbReference>
<sequence length="377" mass="41590">MRLSATRQRSAFTILTAIASLSTSVAATSDPKEISGDPCTIHSSLSGNFYDVRPLTLKESGTKTQAATNESYHSRGYDYGANFTINICGSVVEELDDVYGIPKKGCQHIAAFYTDPVDNTTYSMGQTNHNLTVRGRKLLLNYTNGSPCPDLDEYGDPVPYSESTLDVRKLLDGGRGKGKDEDDDNDDDDDDDEDEDDRPKKGKPSKNNRRKSTLLSFICDTSPALSTTPRISFLASPDHCSYVFEVRSRYACAGATPSHEKGTLGPAGVFVMILGIGVLVYLLGGVVYQRNVMHQRGWRQLPNYNLWAGMFSFVSDMFQIIFGSCLSRLPSTGRLFNSKRGGYIRVSNEDRRGGGGRGRSSDDENRLIDDLNEEWDD</sequence>
<evidence type="ECO:0000256" key="6">
    <source>
        <dbReference type="ARBA" id="ARBA00023136"/>
    </source>
</evidence>
<dbReference type="GO" id="GO:0007034">
    <property type="term" value="P:vacuolar transport"/>
    <property type="evidence" value="ECO:0007669"/>
    <property type="project" value="TreeGrafter"/>
</dbReference>
<dbReference type="GO" id="GO:0010008">
    <property type="term" value="C:endosome membrane"/>
    <property type="evidence" value="ECO:0007669"/>
    <property type="project" value="UniProtKB-SubCell"/>
</dbReference>
<keyword evidence="7" id="KW-1015">Disulfide bond</keyword>
<dbReference type="SUPFAM" id="SSF50911">
    <property type="entry name" value="Mannose 6-phosphate receptor domain"/>
    <property type="match status" value="1"/>
</dbReference>
<evidence type="ECO:0000256" key="9">
    <source>
        <dbReference type="SAM" id="MobiDB-lite"/>
    </source>
</evidence>
<dbReference type="InterPro" id="IPR009011">
    <property type="entry name" value="Man6P_isomerase_rcpt-bd_dom_sf"/>
</dbReference>
<feature type="chain" id="PRO_5042861426" evidence="11">
    <location>
        <begin position="28"/>
        <end position="377"/>
    </location>
</feature>
<dbReference type="Proteomes" id="UP001316803">
    <property type="component" value="Unassembled WGS sequence"/>
</dbReference>
<keyword evidence="3 10" id="KW-0812">Transmembrane</keyword>
<keyword evidence="5 10" id="KW-1133">Transmembrane helix</keyword>
<keyword evidence="14" id="KW-1185">Reference proteome</keyword>
<feature type="region of interest" description="Disordered" evidence="9">
    <location>
        <begin position="168"/>
        <end position="209"/>
    </location>
</feature>
<dbReference type="GO" id="GO:0000139">
    <property type="term" value="C:Golgi membrane"/>
    <property type="evidence" value="ECO:0007669"/>
    <property type="project" value="UniProtKB-SubCell"/>
</dbReference>
<evidence type="ECO:0000256" key="2">
    <source>
        <dbReference type="ARBA" id="ARBA00022448"/>
    </source>
</evidence>
<protein>
    <submittedName>
        <fullName evidence="13">Cation-independent mannose-6-phosphate receptor CI-MPR</fullName>
    </submittedName>
</protein>
<feature type="compositionally biased region" description="Basic residues" evidence="9">
    <location>
        <begin position="200"/>
        <end position="209"/>
    </location>
</feature>
<evidence type="ECO:0000256" key="4">
    <source>
        <dbReference type="ARBA" id="ARBA00022729"/>
    </source>
</evidence>
<organism evidence="13 14">
    <name type="scientific">Knufia fluminis</name>
    <dbReference type="NCBI Taxonomy" id="191047"/>
    <lineage>
        <taxon>Eukaryota</taxon>
        <taxon>Fungi</taxon>
        <taxon>Dikarya</taxon>
        <taxon>Ascomycota</taxon>
        <taxon>Pezizomycotina</taxon>
        <taxon>Eurotiomycetes</taxon>
        <taxon>Chaetothyriomycetidae</taxon>
        <taxon>Chaetothyriales</taxon>
        <taxon>Trichomeriaceae</taxon>
        <taxon>Knufia</taxon>
    </lineage>
</organism>
<feature type="domain" description="MRH" evidence="12">
    <location>
        <begin position="37"/>
        <end position="254"/>
    </location>
</feature>
<dbReference type="InterPro" id="IPR044865">
    <property type="entry name" value="MRH_dom"/>
</dbReference>
<evidence type="ECO:0000259" key="12">
    <source>
        <dbReference type="PROSITE" id="PS51914"/>
    </source>
</evidence>
<feature type="region of interest" description="Disordered" evidence="9">
    <location>
        <begin position="347"/>
        <end position="377"/>
    </location>
</feature>
<dbReference type="PANTHER" id="PTHR15071">
    <property type="entry name" value="MANNOSE-6-PHOSPHATE RECEPTOR FAMILY MEMBER"/>
    <property type="match status" value="1"/>
</dbReference>
<evidence type="ECO:0000256" key="5">
    <source>
        <dbReference type="ARBA" id="ARBA00022989"/>
    </source>
</evidence>
<keyword evidence="4 11" id="KW-0732">Signal</keyword>